<accession>A0ACB7W8B8</accession>
<evidence type="ECO:0000313" key="1">
    <source>
        <dbReference type="EMBL" id="KAH7683914.1"/>
    </source>
</evidence>
<gene>
    <name evidence="1" type="ORF">IHE45_05G213900</name>
</gene>
<sequence length="568" mass="63316">MAKKFLIAGISVILVVAVAIGVIATVTHSNQKTGDADNATSIASTSHDVNGICTGTDFQETCVKSLSKVLNGTTSPQDALKASIEVVLDEFNAAVNRAREIQKEVADKYPGAVSDCELLLSKSLDNLNAALTSSGHTDKLSSYANDIDNWLSAVIASKGTCVDGFSNDQALQKNISNAFDYMTELISNSLAILQEVTTLLDQVQNLPNILIPTTQRRLFSEEEVYPAHPDGFPVWLSPADRRLLRQRNGRVRPNMVVAQDGSGDYKSINQALKNLPKKYRGRFVIYVKAGRYREKVVIEKWMTNIMMYGDGSRKTVITANSYKDDESGSTTFNSATFSALGNGFIARDIGFSNTAGPENHQAVALTVTSDMSAFFRCRMDAYQDTLYVHSERQFYRNSVISGTVDFIFGDSKTVIQNCLIIVRKGSPGQKNMVTAQGRDLRRQGTALVIQNCRILPDRSLFPERFEIESYLGRPWKIYSRTIIMESTIGDLIRPEGWYAWDETSPVKYVYYGEYNNRGPGANTRRRVNWPGVRVISRREALMFTANRLLNARTWLRLTGIPFLQTFKN</sequence>
<organism evidence="1 2">
    <name type="scientific">Dioscorea alata</name>
    <name type="common">Purple yam</name>
    <dbReference type="NCBI Taxonomy" id="55571"/>
    <lineage>
        <taxon>Eukaryota</taxon>
        <taxon>Viridiplantae</taxon>
        <taxon>Streptophyta</taxon>
        <taxon>Embryophyta</taxon>
        <taxon>Tracheophyta</taxon>
        <taxon>Spermatophyta</taxon>
        <taxon>Magnoliopsida</taxon>
        <taxon>Liliopsida</taxon>
        <taxon>Dioscoreales</taxon>
        <taxon>Dioscoreaceae</taxon>
        <taxon>Dioscorea</taxon>
    </lineage>
</organism>
<dbReference type="EC" id="3.1.1.11" evidence="1"/>
<proteinExistence type="predicted"/>
<keyword evidence="1" id="KW-0378">Hydrolase</keyword>
<dbReference type="EMBL" id="CM037015">
    <property type="protein sequence ID" value="KAH7683914.1"/>
    <property type="molecule type" value="Genomic_DNA"/>
</dbReference>
<comment type="caution">
    <text evidence="1">The sequence shown here is derived from an EMBL/GenBank/DDBJ whole genome shotgun (WGS) entry which is preliminary data.</text>
</comment>
<keyword evidence="2" id="KW-1185">Reference proteome</keyword>
<protein>
    <submittedName>
        <fullName evidence="1">Pectinesterase protein</fullName>
        <ecNumber evidence="1">3.1.1.11</ecNumber>
    </submittedName>
</protein>
<dbReference type="Proteomes" id="UP000827976">
    <property type="component" value="Chromosome 5"/>
</dbReference>
<evidence type="ECO:0000313" key="2">
    <source>
        <dbReference type="Proteomes" id="UP000827976"/>
    </source>
</evidence>
<name>A0ACB7W8B8_DIOAL</name>
<reference evidence="2" key="1">
    <citation type="journal article" date="2022" name="Nat. Commun.">
        <title>Chromosome evolution and the genetic basis of agronomically important traits in greater yam.</title>
        <authorList>
            <person name="Bredeson J.V."/>
            <person name="Lyons J.B."/>
            <person name="Oniyinde I.O."/>
            <person name="Okereke N.R."/>
            <person name="Kolade O."/>
            <person name="Nnabue I."/>
            <person name="Nwadili C.O."/>
            <person name="Hribova E."/>
            <person name="Parker M."/>
            <person name="Nwogha J."/>
            <person name="Shu S."/>
            <person name="Carlson J."/>
            <person name="Kariba R."/>
            <person name="Muthemba S."/>
            <person name="Knop K."/>
            <person name="Barton G.J."/>
            <person name="Sherwood A.V."/>
            <person name="Lopez-Montes A."/>
            <person name="Asiedu R."/>
            <person name="Jamnadass R."/>
            <person name="Muchugi A."/>
            <person name="Goodstein D."/>
            <person name="Egesi C.N."/>
            <person name="Featherston J."/>
            <person name="Asfaw A."/>
            <person name="Simpson G.G."/>
            <person name="Dolezel J."/>
            <person name="Hendre P.S."/>
            <person name="Van Deynze A."/>
            <person name="Kumar P.L."/>
            <person name="Obidiegwu J.E."/>
            <person name="Bhattacharjee R."/>
            <person name="Rokhsar D.S."/>
        </authorList>
    </citation>
    <scope>NUCLEOTIDE SEQUENCE [LARGE SCALE GENOMIC DNA]</scope>
    <source>
        <strain evidence="2">cv. TDa95/00328</strain>
    </source>
</reference>